<keyword evidence="3" id="KW-1185">Reference proteome</keyword>
<sequence length="496" mass="53915">MASSTETSSQPERPSRPNLAFRQLRGRRSPAEFAALVRRAAREIGERVSCDARYVGRVEAGEIRCPNYAYERVFLHMFPGRTLTDLGFAPRSSVRGRSARTAADPPGTSGTAETRGAHEPYDTEDHRYDPQDPYDPHDPDEPYEPYENDPLNHEESDVLRRAFMTGGGATVAAATLSPLGLATDAVAAVRPARRAGSSEATVLEEAVRRIRLLDDRHGADGLYRRAAAPLRAAYALLDAGATRLATADRLHSGAGELAISVGWLAHDSGRFDDARSHYAEALATARMTGDPGLEAHAFCNTAFLARDTGRPREAVRAAQAAQRAGRPLGSARLMSLLALREAGGWAGLADRAGCEQALARAQALFERGHSDADPEWMSFYGEAELEGLEAQCWSTLGDWRRASRHARRAADLQDPHFTRNIALYTAELADDLAREGRPDEAAQAALRVLGLLDQVQSSRIQTMLAGTARVLLPHRRASGVSEFLDRHASLPRTGRA</sequence>
<dbReference type="HOGENOM" id="CLU_029927_1_1_11"/>
<evidence type="ECO:0000256" key="1">
    <source>
        <dbReference type="SAM" id="MobiDB-lite"/>
    </source>
</evidence>
<dbReference type="Gene3D" id="1.25.40.10">
    <property type="entry name" value="Tetratricopeptide repeat domain"/>
    <property type="match status" value="1"/>
</dbReference>
<accession>S5URR1</accession>
<feature type="region of interest" description="Disordered" evidence="1">
    <location>
        <begin position="87"/>
        <end position="151"/>
    </location>
</feature>
<gene>
    <name evidence="2" type="ORF">B446_14800</name>
</gene>
<name>S5URR1_STRC3</name>
<dbReference type="EMBL" id="CP006259">
    <property type="protein sequence ID" value="AGS69778.1"/>
    <property type="molecule type" value="Genomic_DNA"/>
</dbReference>
<evidence type="ECO:0000313" key="2">
    <source>
        <dbReference type="EMBL" id="AGS69778.1"/>
    </source>
</evidence>
<dbReference type="PATRIC" id="fig|1214242.5.peg.3033"/>
<dbReference type="AlphaFoldDB" id="S5URR1"/>
<feature type="compositionally biased region" description="Basic and acidic residues" evidence="1">
    <location>
        <begin position="115"/>
        <end position="140"/>
    </location>
</feature>
<reference evidence="2 3" key="2">
    <citation type="journal article" date="2013" name="J. Biotechnol.">
        <title>Complete genome sequence of the kirromycin producer Streptomyces collinus Tu 365 consisting of a linear chromosome and two linear plasmids.</title>
        <authorList>
            <person name="Ruckert C."/>
            <person name="Szczepanowski R."/>
            <person name="Albersmeier A."/>
            <person name="Goesmann A."/>
            <person name="Iftime D."/>
            <person name="Musiol E.M."/>
            <person name="Blin K."/>
            <person name="Wohlleben W."/>
            <person name="Puhler A."/>
            <person name="Kalinowski J."/>
            <person name="Weber T."/>
        </authorList>
    </citation>
    <scope>NUCLEOTIDE SEQUENCE [LARGE SCALE GENOMIC DNA]</scope>
    <source>
        <strain evidence="3">DSM 40733 / Tue 365</strain>
    </source>
</reference>
<dbReference type="STRING" id="1214242.B446_14800"/>
<organism evidence="2 3">
    <name type="scientific">Streptomyces collinus (strain DSM 40733 / Tue 365)</name>
    <dbReference type="NCBI Taxonomy" id="1214242"/>
    <lineage>
        <taxon>Bacteria</taxon>
        <taxon>Bacillati</taxon>
        <taxon>Actinomycetota</taxon>
        <taxon>Actinomycetes</taxon>
        <taxon>Kitasatosporales</taxon>
        <taxon>Streptomycetaceae</taxon>
        <taxon>Streptomyces</taxon>
    </lineage>
</organism>
<dbReference type="SUPFAM" id="SSF48452">
    <property type="entry name" value="TPR-like"/>
    <property type="match status" value="1"/>
</dbReference>
<reference evidence="3" key="1">
    <citation type="submission" date="2012-10" db="EMBL/GenBank/DDBJ databases">
        <title>The complete genome sequence of Streptomyces collinus Tu 365.</title>
        <authorList>
            <person name="Ruckert C."/>
            <person name="Szczepanowski R."/>
            <person name="Goesmann A."/>
            <person name="Pross E.K."/>
            <person name="Musiol E.M."/>
            <person name="Blin K."/>
            <person name="Wohlleben W."/>
            <person name="Puhler A."/>
            <person name="Weber T."/>
            <person name="Kalinowski J."/>
        </authorList>
    </citation>
    <scope>NUCLEOTIDE SEQUENCE [LARGE SCALE GENOMIC DNA]</scope>
    <source>
        <strain evidence="3">DSM 40733 / Tue 365</strain>
    </source>
</reference>
<evidence type="ECO:0000313" key="3">
    <source>
        <dbReference type="Proteomes" id="UP000015423"/>
    </source>
</evidence>
<evidence type="ECO:0008006" key="4">
    <source>
        <dbReference type="Google" id="ProtNLM"/>
    </source>
</evidence>
<proteinExistence type="predicted"/>
<protein>
    <recommendedName>
        <fullName evidence="4">Tetratricopeptide repeat protein</fullName>
    </recommendedName>
</protein>
<dbReference type="Proteomes" id="UP000015423">
    <property type="component" value="Chromosome"/>
</dbReference>
<dbReference type="RefSeq" id="WP_020940249.1">
    <property type="nucleotide sequence ID" value="NC_021985.1"/>
</dbReference>
<dbReference type="InterPro" id="IPR011990">
    <property type="entry name" value="TPR-like_helical_dom_sf"/>
</dbReference>
<dbReference type="eggNOG" id="COG0457">
    <property type="taxonomic scope" value="Bacteria"/>
</dbReference>
<dbReference type="KEGG" id="sci:B446_14800"/>